<reference evidence="2" key="1">
    <citation type="submission" date="2021-01" db="EMBL/GenBank/DDBJ databases">
        <title>Draft genome sequence of Acholeplasmataceae bacterium strain Mahy22.</title>
        <authorList>
            <person name="Watanabe M."/>
            <person name="Kojima H."/>
            <person name="Fukui M."/>
        </authorList>
    </citation>
    <scope>NUCLEOTIDE SEQUENCE</scope>
    <source>
        <strain evidence="2">Mahy22</strain>
    </source>
</reference>
<dbReference type="InterPro" id="IPR049874">
    <property type="entry name" value="ROK_cs"/>
</dbReference>
<dbReference type="KEGG" id="manr:MPAN_002190"/>
<dbReference type="Pfam" id="PF00480">
    <property type="entry name" value="ROK"/>
    <property type="match status" value="1"/>
</dbReference>
<dbReference type="AlphaFoldDB" id="A0A7U9TJ70"/>
<sequence>MSKYVYGIDVGGTSIKIGLFNFESMDMINDFEVETPKLNHKDSIFETIYQGIISNNEINNILMDDILGVGIDVPCPVKKGYVHTCANLNLNDTDLISSMKKYLPDHVELVAANDATIAAFGENASLKNPYDNAVLITLGTGVGGGVILDGAIVEGATGLGGEVGHIRVYDEEEKVCGCGSKGCLEQICGTAGILNYTKNLLPNDTSILDKDQLTVKAIFDAAKKGDPVALKTVHRVAKYIGIAASILSIINEPDVFIIGGGVSKSGKFLIDLIQMYYKENARFTTGDIPFKLAMTGNQAGIIGSAMLVKSVIVST</sequence>
<accession>A0A7U9TJ70</accession>
<keyword evidence="3" id="KW-1185">Reference proteome</keyword>
<dbReference type="PANTHER" id="PTHR18964:SF149">
    <property type="entry name" value="BIFUNCTIONAL UDP-N-ACETYLGLUCOSAMINE 2-EPIMERASE_N-ACETYLMANNOSAMINE KINASE"/>
    <property type="match status" value="1"/>
</dbReference>
<evidence type="ECO:0000313" key="3">
    <source>
        <dbReference type="Proteomes" id="UP000620133"/>
    </source>
</evidence>
<organism evidence="2 3">
    <name type="scientific">Mariniplasma anaerobium</name>
    <dbReference type="NCBI Taxonomy" id="2735436"/>
    <lineage>
        <taxon>Bacteria</taxon>
        <taxon>Bacillati</taxon>
        <taxon>Mycoplasmatota</taxon>
        <taxon>Mollicutes</taxon>
        <taxon>Acholeplasmatales</taxon>
        <taxon>Acholeplasmataceae</taxon>
        <taxon>Mariniplasma</taxon>
    </lineage>
</organism>
<evidence type="ECO:0000313" key="2">
    <source>
        <dbReference type="EMBL" id="BCR35326.1"/>
    </source>
</evidence>
<dbReference type="InterPro" id="IPR043129">
    <property type="entry name" value="ATPase_NBD"/>
</dbReference>
<gene>
    <name evidence="2" type="primary">glcK</name>
    <name evidence="2" type="ORF">MPAN_002190</name>
</gene>
<dbReference type="PROSITE" id="PS01125">
    <property type="entry name" value="ROK"/>
    <property type="match status" value="1"/>
</dbReference>
<dbReference type="EMBL" id="AP024412">
    <property type="protein sequence ID" value="BCR35326.1"/>
    <property type="molecule type" value="Genomic_DNA"/>
</dbReference>
<name>A0A7U9TJ70_9MOLU</name>
<dbReference type="Proteomes" id="UP000620133">
    <property type="component" value="Chromosome"/>
</dbReference>
<dbReference type="Gene3D" id="3.30.420.40">
    <property type="match status" value="2"/>
</dbReference>
<protein>
    <submittedName>
        <fullName evidence="2">Glucokinase</fullName>
    </submittedName>
</protein>
<dbReference type="SUPFAM" id="SSF53067">
    <property type="entry name" value="Actin-like ATPase domain"/>
    <property type="match status" value="1"/>
</dbReference>
<evidence type="ECO:0000256" key="1">
    <source>
        <dbReference type="ARBA" id="ARBA00006479"/>
    </source>
</evidence>
<dbReference type="InterPro" id="IPR000600">
    <property type="entry name" value="ROK"/>
</dbReference>
<proteinExistence type="inferred from homology"/>
<comment type="similarity">
    <text evidence="1">Belongs to the ROK (NagC/XylR) family.</text>
</comment>
<dbReference type="RefSeq" id="WP_176239756.1">
    <property type="nucleotide sequence ID" value="NZ_AP024412.1"/>
</dbReference>
<dbReference type="PANTHER" id="PTHR18964">
    <property type="entry name" value="ROK (REPRESSOR, ORF, KINASE) FAMILY"/>
    <property type="match status" value="1"/>
</dbReference>